<evidence type="ECO:0000256" key="1">
    <source>
        <dbReference type="SAM" id="Phobius"/>
    </source>
</evidence>
<protein>
    <submittedName>
        <fullName evidence="2">Membrane protein</fullName>
    </submittedName>
</protein>
<evidence type="ECO:0000313" key="2">
    <source>
        <dbReference type="EMBL" id="SAI48569.1"/>
    </source>
</evidence>
<keyword evidence="1" id="KW-0812">Transmembrane</keyword>
<dbReference type="OrthoDB" id="8640782at2"/>
<keyword evidence="1" id="KW-0472">Membrane</keyword>
<evidence type="ECO:0000313" key="3">
    <source>
        <dbReference type="Proteomes" id="UP000077037"/>
    </source>
</evidence>
<organism evidence="2 3">
    <name type="scientific">Bordetella ansorpii</name>
    <dbReference type="NCBI Taxonomy" id="288768"/>
    <lineage>
        <taxon>Bacteria</taxon>
        <taxon>Pseudomonadati</taxon>
        <taxon>Pseudomonadota</taxon>
        <taxon>Betaproteobacteria</taxon>
        <taxon>Burkholderiales</taxon>
        <taxon>Alcaligenaceae</taxon>
        <taxon>Bordetella</taxon>
    </lineage>
</organism>
<feature type="transmembrane region" description="Helical" evidence="1">
    <location>
        <begin position="46"/>
        <end position="65"/>
    </location>
</feature>
<dbReference type="Proteomes" id="UP000077037">
    <property type="component" value="Unassembled WGS sequence"/>
</dbReference>
<dbReference type="EMBL" id="FKBS01000025">
    <property type="protein sequence ID" value="SAI48569.1"/>
    <property type="molecule type" value="Genomic_DNA"/>
</dbReference>
<gene>
    <name evidence="2" type="ORF">SAMEA1982600_03952</name>
</gene>
<dbReference type="RefSeq" id="WP_066417525.1">
    <property type="nucleotide sequence ID" value="NZ_FKBS01000025.1"/>
</dbReference>
<name>A0A157QUF2_9BORD</name>
<dbReference type="AlphaFoldDB" id="A0A157QUF2"/>
<proteinExistence type="predicted"/>
<sequence>MIPVSIPGGNYYASMAVSLICLSTLLTWLARLALNRRARLWMRDHRRLGPAMMAVLAITGGIFPYQHISQWLTVQREAREEQARRAVLDTARKLAGVDMPAGTELRLATPGDPDSFVQADFPVLVEVGGLQARQLFRYRRAQHPIGAAGESWSVAIPTDQTIHGGWRCSRAHRVELVMEDGRPRFDSCHLASGNTVGNLPLPTGTWLDMRQTMPQRWLLRTDGSEPAAISGLSLLKADVMVDSQHQVLKFEGLLAQELRLGEVTYPAGTRAASAAGVRGAEEGDLLFSPPRGRAALRAGQPDIATGNSVLQGPDGTVRAVLSNRDAGVLDVPSMQLAP</sequence>
<keyword evidence="1" id="KW-1133">Transmembrane helix</keyword>
<accession>A0A157QUF2</accession>
<feature type="transmembrane region" description="Helical" evidence="1">
    <location>
        <begin position="12"/>
        <end position="34"/>
    </location>
</feature>
<reference evidence="2 3" key="1">
    <citation type="submission" date="2016-03" db="EMBL/GenBank/DDBJ databases">
        <authorList>
            <consortium name="Pathogen Informatics"/>
        </authorList>
    </citation>
    <scope>NUCLEOTIDE SEQUENCE [LARGE SCALE GENOMIC DNA]</scope>
    <source>
        <strain evidence="2 3">NCTC13364</strain>
    </source>
</reference>